<name>A0A813HMZ5_POLGL</name>
<keyword evidence="1" id="KW-0479">Metal-binding</keyword>
<dbReference type="SMART" id="SM00343">
    <property type="entry name" value="ZnF_C2HC"/>
    <property type="match status" value="4"/>
</dbReference>
<dbReference type="PROSITE" id="PS50158">
    <property type="entry name" value="ZF_CCHC"/>
    <property type="match status" value="3"/>
</dbReference>
<dbReference type="InterPro" id="IPR001878">
    <property type="entry name" value="Znf_CCHC"/>
</dbReference>
<evidence type="ECO:0000313" key="6">
    <source>
        <dbReference type="Proteomes" id="UP000654075"/>
    </source>
</evidence>
<comment type="caution">
    <text evidence="5">The sequence shown here is derived from an EMBL/GenBank/DDBJ whole genome shotgun (WGS) entry which is preliminary data.</text>
</comment>
<organism evidence="5 6">
    <name type="scientific">Polarella glacialis</name>
    <name type="common">Dinoflagellate</name>
    <dbReference type="NCBI Taxonomy" id="89957"/>
    <lineage>
        <taxon>Eukaryota</taxon>
        <taxon>Sar</taxon>
        <taxon>Alveolata</taxon>
        <taxon>Dinophyceae</taxon>
        <taxon>Suessiales</taxon>
        <taxon>Suessiaceae</taxon>
        <taxon>Polarella</taxon>
    </lineage>
</organism>
<dbReference type="InterPro" id="IPR036875">
    <property type="entry name" value="Znf_CCHC_sf"/>
</dbReference>
<feature type="domain" description="CCHC-type" evidence="4">
    <location>
        <begin position="169"/>
        <end position="184"/>
    </location>
</feature>
<dbReference type="Gene3D" id="4.10.60.10">
    <property type="entry name" value="Zinc finger, CCHC-type"/>
    <property type="match status" value="2"/>
</dbReference>
<sequence length="416" mass="43555">MEESGDDIPLADLDDEELQDEVGEATESKEDDLFFEDFAGFGTVGLVAGVEAREPLEGLGVETLTQQANEEEEVQASAADESAEEAAAQGICTQCGLPGHNSASCPFGHPETIDLGEMEESDSDDDLAELHPLFSRYVASHVGALTPKTKRGLTGGGRYFGDDKEEGSCWACGQTGHDAGECPDKGCFFCSKKGHESRECPQRAKQCSHCSLRGHAAVACPTLASQQLSSFDSVRCMRCGDVGHPNCGLPALMTSQHSVQSVSSSFRLVSGSSSVLGGGMRPHMMQSSPVQPHGVAGVRPWHPAGNHPNFSGAVAAVGLRQKLLGGFSGRGSFAEQPVTLSQSGLMCKASPPASPVSSGVTFWPVQRTASTSVAAPRPTIQKSTHRAPKAVAKTRQMVPLAEASPNGASPSLMVCD</sequence>
<feature type="domain" description="CCHC-type" evidence="4">
    <location>
        <begin position="92"/>
        <end position="106"/>
    </location>
</feature>
<dbReference type="SUPFAM" id="SSF57756">
    <property type="entry name" value="Retrovirus zinc finger-like domains"/>
    <property type="match status" value="1"/>
</dbReference>
<keyword evidence="6" id="KW-1185">Reference proteome</keyword>
<protein>
    <recommendedName>
        <fullName evidence="4">CCHC-type domain-containing protein</fullName>
    </recommendedName>
</protein>
<dbReference type="OrthoDB" id="3863715at2759"/>
<gene>
    <name evidence="5" type="ORF">PGLA1383_LOCUS54023</name>
</gene>
<dbReference type="AlphaFoldDB" id="A0A813HMZ5"/>
<feature type="coiled-coil region" evidence="2">
    <location>
        <begin position="61"/>
        <end position="89"/>
    </location>
</feature>
<evidence type="ECO:0000256" key="3">
    <source>
        <dbReference type="SAM" id="MobiDB-lite"/>
    </source>
</evidence>
<dbReference type="PANTHER" id="PTHR46978:SF1">
    <property type="entry name" value="ZINC KNUCKLE (CCHC-TYPE) FAMILY PROTEIN"/>
    <property type="match status" value="1"/>
</dbReference>
<evidence type="ECO:0000256" key="1">
    <source>
        <dbReference type="PROSITE-ProRule" id="PRU00047"/>
    </source>
</evidence>
<dbReference type="PANTHER" id="PTHR46978">
    <property type="entry name" value="ZINC KNUCKLE (CCHC-TYPE) FAMILY PROTEIN"/>
    <property type="match status" value="1"/>
</dbReference>
<dbReference type="GO" id="GO:0003676">
    <property type="term" value="F:nucleic acid binding"/>
    <property type="evidence" value="ECO:0007669"/>
    <property type="project" value="InterPro"/>
</dbReference>
<evidence type="ECO:0000313" key="5">
    <source>
        <dbReference type="EMBL" id="CAE8638935.1"/>
    </source>
</evidence>
<keyword evidence="2" id="KW-0175">Coiled coil</keyword>
<dbReference type="Proteomes" id="UP000654075">
    <property type="component" value="Unassembled WGS sequence"/>
</dbReference>
<evidence type="ECO:0000259" key="4">
    <source>
        <dbReference type="PROSITE" id="PS50158"/>
    </source>
</evidence>
<reference evidence="5" key="1">
    <citation type="submission" date="2021-02" db="EMBL/GenBank/DDBJ databases">
        <authorList>
            <person name="Dougan E. K."/>
            <person name="Rhodes N."/>
            <person name="Thang M."/>
            <person name="Chan C."/>
        </authorList>
    </citation>
    <scope>NUCLEOTIDE SEQUENCE</scope>
</reference>
<proteinExistence type="predicted"/>
<evidence type="ECO:0000256" key="2">
    <source>
        <dbReference type="SAM" id="Coils"/>
    </source>
</evidence>
<accession>A0A813HMZ5</accession>
<keyword evidence="1" id="KW-0862">Zinc</keyword>
<dbReference type="EMBL" id="CAJNNV010032094">
    <property type="protein sequence ID" value="CAE8638935.1"/>
    <property type="molecule type" value="Genomic_DNA"/>
</dbReference>
<dbReference type="GO" id="GO:0008270">
    <property type="term" value="F:zinc ion binding"/>
    <property type="evidence" value="ECO:0007669"/>
    <property type="project" value="UniProtKB-KW"/>
</dbReference>
<keyword evidence="1" id="KW-0863">Zinc-finger</keyword>
<feature type="compositionally biased region" description="Acidic residues" evidence="3">
    <location>
        <begin position="12"/>
        <end position="25"/>
    </location>
</feature>
<feature type="region of interest" description="Disordered" evidence="3">
    <location>
        <begin position="1"/>
        <end position="30"/>
    </location>
</feature>
<feature type="domain" description="CCHC-type" evidence="4">
    <location>
        <begin position="187"/>
        <end position="202"/>
    </location>
</feature>